<name>A0ABV7H8Z2_9GAMM</name>
<dbReference type="InterPro" id="IPR036390">
    <property type="entry name" value="WH_DNA-bd_sf"/>
</dbReference>
<dbReference type="Gene3D" id="1.10.10.10">
    <property type="entry name" value="Winged helix-like DNA-binding domain superfamily/Winged helix DNA-binding domain"/>
    <property type="match status" value="1"/>
</dbReference>
<evidence type="ECO:0000313" key="2">
    <source>
        <dbReference type="EMBL" id="MFC3150364.1"/>
    </source>
</evidence>
<gene>
    <name evidence="2" type="ORF">ACFOEK_04945</name>
</gene>
<keyword evidence="3" id="KW-1185">Reference proteome</keyword>
<feature type="domain" description="NrtR DNA-binding winged helix" evidence="1">
    <location>
        <begin position="41"/>
        <end position="99"/>
    </location>
</feature>
<accession>A0ABV7H8Z2</accession>
<comment type="caution">
    <text evidence="2">The sequence shown here is derived from an EMBL/GenBank/DDBJ whole genome shotgun (WGS) entry which is preliminary data.</text>
</comment>
<reference evidence="3" key="1">
    <citation type="journal article" date="2019" name="Int. J. Syst. Evol. Microbiol.">
        <title>The Global Catalogue of Microorganisms (GCM) 10K type strain sequencing project: providing services to taxonomists for standard genome sequencing and annotation.</title>
        <authorList>
            <consortium name="The Broad Institute Genomics Platform"/>
            <consortium name="The Broad Institute Genome Sequencing Center for Infectious Disease"/>
            <person name="Wu L."/>
            <person name="Ma J."/>
        </authorList>
    </citation>
    <scope>NUCLEOTIDE SEQUENCE [LARGE SCALE GENOMIC DNA]</scope>
    <source>
        <strain evidence="3">KCTC 52438</strain>
    </source>
</reference>
<sequence length="116" mass="13738">MVWVPVKAVVNNYSLTFDHQHILNVCYERLQNKVQYTSLPIHLLPDSFTLTELQTTFEIILEKTVEKKSFRRRILEANIIEETGDMRTGNSRPAKLYRLRKESSNHYFTRNIEGPR</sequence>
<evidence type="ECO:0000313" key="3">
    <source>
        <dbReference type="Proteomes" id="UP001595476"/>
    </source>
</evidence>
<dbReference type="InterPro" id="IPR054105">
    <property type="entry name" value="WHD_NrtR"/>
</dbReference>
<dbReference type="SUPFAM" id="SSF46785">
    <property type="entry name" value="Winged helix' DNA-binding domain"/>
    <property type="match status" value="1"/>
</dbReference>
<dbReference type="Pfam" id="PF21906">
    <property type="entry name" value="WHD_NrtR"/>
    <property type="match status" value="1"/>
</dbReference>
<dbReference type="RefSeq" id="WP_386717033.1">
    <property type="nucleotide sequence ID" value="NZ_JBHRSZ010000002.1"/>
</dbReference>
<dbReference type="InterPro" id="IPR036388">
    <property type="entry name" value="WH-like_DNA-bd_sf"/>
</dbReference>
<dbReference type="Proteomes" id="UP001595476">
    <property type="component" value="Unassembled WGS sequence"/>
</dbReference>
<proteinExistence type="predicted"/>
<evidence type="ECO:0000259" key="1">
    <source>
        <dbReference type="Pfam" id="PF21906"/>
    </source>
</evidence>
<organism evidence="2 3">
    <name type="scientific">Litoribrevibacter euphylliae</name>
    <dbReference type="NCBI Taxonomy" id="1834034"/>
    <lineage>
        <taxon>Bacteria</taxon>
        <taxon>Pseudomonadati</taxon>
        <taxon>Pseudomonadota</taxon>
        <taxon>Gammaproteobacteria</taxon>
        <taxon>Oceanospirillales</taxon>
        <taxon>Oceanospirillaceae</taxon>
        <taxon>Litoribrevibacter</taxon>
    </lineage>
</organism>
<dbReference type="EMBL" id="JBHRSZ010000002">
    <property type="protein sequence ID" value="MFC3150364.1"/>
    <property type="molecule type" value="Genomic_DNA"/>
</dbReference>
<protein>
    <recommendedName>
        <fullName evidence="1">NrtR DNA-binding winged helix domain-containing protein</fullName>
    </recommendedName>
</protein>